<dbReference type="InterPro" id="IPR016865">
    <property type="entry name" value="RclC"/>
</dbReference>
<feature type="transmembrane region" description="Helical" evidence="1">
    <location>
        <begin position="66"/>
        <end position="84"/>
    </location>
</feature>
<dbReference type="PIRSF" id="PIRSF028065">
    <property type="entry name" value="UCP028065"/>
    <property type="match status" value="1"/>
</dbReference>
<dbReference type="EMBL" id="AWET01000040">
    <property type="protein sequence ID" value="ERK00041.1"/>
    <property type="molecule type" value="Genomic_DNA"/>
</dbReference>
<dbReference type="AlphaFoldDB" id="U2L6T8"/>
<dbReference type="PANTHER" id="PTHR40106">
    <property type="entry name" value="INNER MEMBRANE PROTEIN RCLC"/>
    <property type="match status" value="1"/>
</dbReference>
<keyword evidence="1" id="KW-1133">Transmembrane helix</keyword>
<protein>
    <submittedName>
        <fullName evidence="2">PF04224 family protein</fullName>
    </submittedName>
</protein>
<dbReference type="InterPro" id="IPR007339">
    <property type="entry name" value="RclC-like"/>
</dbReference>
<name>U2L6T8_9BACT</name>
<sequence length="163" mass="18685">MNIGKNLFSGNKIYKIGYDITQFGTATILLWIGIFKFTPTEAASIKPLIEYHPFTFWVYDVFSKQTVSNFIGIIEISLAIILLLSIKFHFLKRYAGLGIIFTFLITLSFLFFTPGMWRIKDGIPITDYFILKDLAYLGFGFILLSQAMTSDKKEKDTKILSSY</sequence>
<dbReference type="GO" id="GO:1901530">
    <property type="term" value="P:response to hypochlorite"/>
    <property type="evidence" value="ECO:0007669"/>
    <property type="project" value="TreeGrafter"/>
</dbReference>
<proteinExistence type="predicted"/>
<keyword evidence="1" id="KW-0472">Membrane</keyword>
<dbReference type="GO" id="GO:0005886">
    <property type="term" value="C:plasma membrane"/>
    <property type="evidence" value="ECO:0007669"/>
    <property type="project" value="TreeGrafter"/>
</dbReference>
<keyword evidence="1" id="KW-0812">Transmembrane</keyword>
<feature type="transmembrane region" description="Helical" evidence="1">
    <location>
        <begin position="20"/>
        <end position="38"/>
    </location>
</feature>
<organism evidence="2 3">
    <name type="scientific">Hoylesella pleuritidis F0068</name>
    <dbReference type="NCBI Taxonomy" id="1081904"/>
    <lineage>
        <taxon>Bacteria</taxon>
        <taxon>Pseudomonadati</taxon>
        <taxon>Bacteroidota</taxon>
        <taxon>Bacteroidia</taxon>
        <taxon>Bacteroidales</taxon>
        <taxon>Prevotellaceae</taxon>
        <taxon>Hoylesella</taxon>
    </lineage>
</organism>
<evidence type="ECO:0000313" key="2">
    <source>
        <dbReference type="EMBL" id="ERK00041.1"/>
    </source>
</evidence>
<keyword evidence="3" id="KW-1185">Reference proteome</keyword>
<evidence type="ECO:0000256" key="1">
    <source>
        <dbReference type="SAM" id="Phobius"/>
    </source>
</evidence>
<feature type="transmembrane region" description="Helical" evidence="1">
    <location>
        <begin position="96"/>
        <end position="117"/>
    </location>
</feature>
<evidence type="ECO:0000313" key="3">
    <source>
        <dbReference type="Proteomes" id="UP000016600"/>
    </source>
</evidence>
<dbReference type="Proteomes" id="UP000016600">
    <property type="component" value="Unassembled WGS sequence"/>
</dbReference>
<dbReference type="PATRIC" id="fig|1081904.3.peg.1836"/>
<comment type="caution">
    <text evidence="2">The sequence shown here is derived from an EMBL/GenBank/DDBJ whole genome shotgun (WGS) entry which is preliminary data.</text>
</comment>
<dbReference type="Pfam" id="PF04224">
    <property type="entry name" value="DUF417"/>
    <property type="match status" value="1"/>
</dbReference>
<dbReference type="PANTHER" id="PTHR40106:SF1">
    <property type="entry name" value="INNER MEMBRANE PROTEIN RCLC"/>
    <property type="match status" value="1"/>
</dbReference>
<feature type="transmembrane region" description="Helical" evidence="1">
    <location>
        <begin position="129"/>
        <end position="148"/>
    </location>
</feature>
<gene>
    <name evidence="2" type="ORF">HMPREF1218_1612</name>
</gene>
<reference evidence="2 3" key="1">
    <citation type="submission" date="2013-08" db="EMBL/GenBank/DDBJ databases">
        <authorList>
            <person name="Durkin A.S."/>
            <person name="Haft D.R."/>
            <person name="McCorrison J."/>
            <person name="Torralba M."/>
            <person name="Gillis M."/>
            <person name="Haft D.H."/>
            <person name="Methe B."/>
            <person name="Sutton G."/>
            <person name="Nelson K.E."/>
        </authorList>
    </citation>
    <scope>NUCLEOTIDE SEQUENCE [LARGE SCALE GENOMIC DNA]</scope>
    <source>
        <strain evidence="2 3">F0068</strain>
    </source>
</reference>
<accession>U2L6T8</accession>
<dbReference type="RefSeq" id="WP_021584391.1">
    <property type="nucleotide sequence ID" value="NZ_AWET01000040.1"/>
</dbReference>